<dbReference type="AlphaFoldDB" id="A0AAW1ICC7"/>
<evidence type="ECO:0000256" key="2">
    <source>
        <dbReference type="SAM" id="SignalP"/>
    </source>
</evidence>
<evidence type="ECO:0000313" key="4">
    <source>
        <dbReference type="Proteomes" id="UP001458880"/>
    </source>
</evidence>
<dbReference type="EMBL" id="JASPKY010000678">
    <property type="protein sequence ID" value="KAK9686893.1"/>
    <property type="molecule type" value="Genomic_DNA"/>
</dbReference>
<reference evidence="3 4" key="1">
    <citation type="journal article" date="2024" name="BMC Genomics">
        <title>De novo assembly and annotation of Popillia japonica's genome with initial clues to its potential as an invasive pest.</title>
        <authorList>
            <person name="Cucini C."/>
            <person name="Boschi S."/>
            <person name="Funari R."/>
            <person name="Cardaioli E."/>
            <person name="Iannotti N."/>
            <person name="Marturano G."/>
            <person name="Paoli F."/>
            <person name="Bruttini M."/>
            <person name="Carapelli A."/>
            <person name="Frati F."/>
            <person name="Nardi F."/>
        </authorList>
    </citation>
    <scope>NUCLEOTIDE SEQUENCE [LARGE SCALE GENOMIC DNA]</scope>
    <source>
        <strain evidence="3">DMR45628</strain>
    </source>
</reference>
<feature type="chain" id="PRO_5043530860" evidence="2">
    <location>
        <begin position="19"/>
        <end position="149"/>
    </location>
</feature>
<keyword evidence="4" id="KW-1185">Reference proteome</keyword>
<evidence type="ECO:0000256" key="1">
    <source>
        <dbReference type="SAM" id="MobiDB-lite"/>
    </source>
</evidence>
<protein>
    <submittedName>
        <fullName evidence="3">Uncharacterized protein</fullName>
    </submittedName>
</protein>
<keyword evidence="2" id="KW-0732">Signal</keyword>
<dbReference type="Proteomes" id="UP001458880">
    <property type="component" value="Unassembled WGS sequence"/>
</dbReference>
<feature type="signal peptide" evidence="2">
    <location>
        <begin position="1"/>
        <end position="18"/>
    </location>
</feature>
<organism evidence="3 4">
    <name type="scientific">Popillia japonica</name>
    <name type="common">Japanese beetle</name>
    <dbReference type="NCBI Taxonomy" id="7064"/>
    <lineage>
        <taxon>Eukaryota</taxon>
        <taxon>Metazoa</taxon>
        <taxon>Ecdysozoa</taxon>
        <taxon>Arthropoda</taxon>
        <taxon>Hexapoda</taxon>
        <taxon>Insecta</taxon>
        <taxon>Pterygota</taxon>
        <taxon>Neoptera</taxon>
        <taxon>Endopterygota</taxon>
        <taxon>Coleoptera</taxon>
        <taxon>Polyphaga</taxon>
        <taxon>Scarabaeiformia</taxon>
        <taxon>Scarabaeidae</taxon>
        <taxon>Rutelinae</taxon>
        <taxon>Popillia</taxon>
    </lineage>
</organism>
<sequence>MLILKLAVYCFIFQLVNGYIVLTNFTQCAQSIQYLNLDCRPPKNGVQYCDLMYKSPIENGDNFRVNMTNVPESLSISEPSLSSSQLSEPTPSTTSQTTATDAEQQIPSSQQSIYQIQVVIDQSTDNYKAVIAELSPVPLHEDVKLKEVK</sequence>
<accession>A0AAW1ICC7</accession>
<feature type="region of interest" description="Disordered" evidence="1">
    <location>
        <begin position="74"/>
        <end position="110"/>
    </location>
</feature>
<proteinExistence type="predicted"/>
<name>A0AAW1ICC7_POPJA</name>
<comment type="caution">
    <text evidence="3">The sequence shown here is derived from an EMBL/GenBank/DDBJ whole genome shotgun (WGS) entry which is preliminary data.</text>
</comment>
<gene>
    <name evidence="3" type="ORF">QE152_g36857</name>
</gene>
<evidence type="ECO:0000313" key="3">
    <source>
        <dbReference type="EMBL" id="KAK9686893.1"/>
    </source>
</evidence>